<name>A0A2Z3JMD8_9DEIO</name>
<gene>
    <name evidence="9" type="ORF">DKM44_12580</name>
</gene>
<evidence type="ECO:0000313" key="9">
    <source>
        <dbReference type="EMBL" id="AWN23959.1"/>
    </source>
</evidence>
<organism evidence="9 10">
    <name type="scientific">Deinococcus irradiatisoli</name>
    <dbReference type="NCBI Taxonomy" id="2202254"/>
    <lineage>
        <taxon>Bacteria</taxon>
        <taxon>Thermotogati</taxon>
        <taxon>Deinococcota</taxon>
        <taxon>Deinococci</taxon>
        <taxon>Deinococcales</taxon>
        <taxon>Deinococcaceae</taxon>
        <taxon>Deinococcus</taxon>
    </lineage>
</organism>
<dbReference type="CDD" id="cd06261">
    <property type="entry name" value="TM_PBP2"/>
    <property type="match status" value="1"/>
</dbReference>
<dbReference type="InterPro" id="IPR000515">
    <property type="entry name" value="MetI-like"/>
</dbReference>
<evidence type="ECO:0000256" key="6">
    <source>
        <dbReference type="ARBA" id="ARBA00023136"/>
    </source>
</evidence>
<dbReference type="PROSITE" id="PS50928">
    <property type="entry name" value="ABC_TM1"/>
    <property type="match status" value="1"/>
</dbReference>
<feature type="transmembrane region" description="Helical" evidence="7">
    <location>
        <begin position="256"/>
        <end position="282"/>
    </location>
</feature>
<evidence type="ECO:0000256" key="2">
    <source>
        <dbReference type="ARBA" id="ARBA00022448"/>
    </source>
</evidence>
<feature type="transmembrane region" description="Helical" evidence="7">
    <location>
        <begin position="134"/>
        <end position="155"/>
    </location>
</feature>
<evidence type="ECO:0000313" key="10">
    <source>
        <dbReference type="Proteomes" id="UP000245368"/>
    </source>
</evidence>
<protein>
    <submittedName>
        <fullName evidence="9">Peptide ABC transporter permease</fullName>
    </submittedName>
</protein>
<feature type="transmembrane region" description="Helical" evidence="7">
    <location>
        <begin position="302"/>
        <end position="328"/>
    </location>
</feature>
<dbReference type="EMBL" id="CP029494">
    <property type="protein sequence ID" value="AWN23959.1"/>
    <property type="molecule type" value="Genomic_DNA"/>
</dbReference>
<sequence length="335" mass="35787">MLIYILRRLALMLFVLWGVSLAAFLISHALPADPAAAALGNNAREEQLQEFRVKNGLDRPLPVQYGVYMGKLLRGDLGKSLRTQNGITDDLRQFFPATLELTLGAVLFAVVIGLPLGILAALQHGKALDLLARIFALLGGATPVYWLAILALNVFHERLGWLPGPGRLDAYSLAPPVHSGLVTVDALLARDPEVLVDALRHLILPGLVLGAFSAALLTRMTRSALLEVLSQDYIRTARAKGLAQNRVIAKHALKNAALPLLTVLGSLFGSLLTGAVLTETIFSWPGIGGYATTSAISLDFPAVMGVTLVAGLAYSLVNLLVDLAYAAFDPRISFS</sequence>
<dbReference type="PANTHER" id="PTHR43163:SF6">
    <property type="entry name" value="DIPEPTIDE TRANSPORT SYSTEM PERMEASE PROTEIN DPPB-RELATED"/>
    <property type="match status" value="1"/>
</dbReference>
<evidence type="ECO:0000256" key="3">
    <source>
        <dbReference type="ARBA" id="ARBA00022475"/>
    </source>
</evidence>
<evidence type="ECO:0000256" key="7">
    <source>
        <dbReference type="RuleBase" id="RU363032"/>
    </source>
</evidence>
<evidence type="ECO:0000256" key="1">
    <source>
        <dbReference type="ARBA" id="ARBA00004651"/>
    </source>
</evidence>
<dbReference type="PANTHER" id="PTHR43163">
    <property type="entry name" value="DIPEPTIDE TRANSPORT SYSTEM PERMEASE PROTEIN DPPB-RELATED"/>
    <property type="match status" value="1"/>
</dbReference>
<keyword evidence="6 7" id="KW-0472">Membrane</keyword>
<dbReference type="AlphaFoldDB" id="A0A2Z3JMD8"/>
<dbReference type="KEGG" id="dez:DKM44_12580"/>
<dbReference type="OrthoDB" id="9773221at2"/>
<comment type="similarity">
    <text evidence="7">Belongs to the binding-protein-dependent transport system permease family.</text>
</comment>
<accession>A0A2Z3JMD8</accession>
<feature type="transmembrane region" description="Helical" evidence="7">
    <location>
        <begin position="101"/>
        <end position="122"/>
    </location>
</feature>
<keyword evidence="3" id="KW-1003">Cell membrane</keyword>
<dbReference type="Pfam" id="PF00528">
    <property type="entry name" value="BPD_transp_1"/>
    <property type="match status" value="1"/>
</dbReference>
<feature type="domain" description="ABC transmembrane type-1" evidence="8">
    <location>
        <begin position="95"/>
        <end position="325"/>
    </location>
</feature>
<evidence type="ECO:0000256" key="5">
    <source>
        <dbReference type="ARBA" id="ARBA00022989"/>
    </source>
</evidence>
<keyword evidence="2 7" id="KW-0813">Transport</keyword>
<keyword evidence="5 7" id="KW-1133">Transmembrane helix</keyword>
<proteinExistence type="inferred from homology"/>
<evidence type="ECO:0000256" key="4">
    <source>
        <dbReference type="ARBA" id="ARBA00022692"/>
    </source>
</evidence>
<dbReference type="InterPro" id="IPR035906">
    <property type="entry name" value="MetI-like_sf"/>
</dbReference>
<dbReference type="RefSeq" id="WP_109827687.1">
    <property type="nucleotide sequence ID" value="NZ_CP029494.1"/>
</dbReference>
<comment type="subcellular location">
    <subcellularLocation>
        <location evidence="1 7">Cell membrane</location>
        <topology evidence="1 7">Multi-pass membrane protein</topology>
    </subcellularLocation>
</comment>
<dbReference type="Gene3D" id="1.10.3720.10">
    <property type="entry name" value="MetI-like"/>
    <property type="match status" value="1"/>
</dbReference>
<keyword evidence="10" id="KW-1185">Reference proteome</keyword>
<dbReference type="SUPFAM" id="SSF161098">
    <property type="entry name" value="MetI-like"/>
    <property type="match status" value="1"/>
</dbReference>
<reference evidence="9 10" key="1">
    <citation type="submission" date="2018-05" db="EMBL/GenBank/DDBJ databases">
        <title>Complete Genome Sequence of Deinococcus sp. strain 17bor-2.</title>
        <authorList>
            <person name="Srinivasan S."/>
        </authorList>
    </citation>
    <scope>NUCLEOTIDE SEQUENCE [LARGE SCALE GENOMIC DNA]</scope>
    <source>
        <strain evidence="9 10">17bor-2</strain>
    </source>
</reference>
<dbReference type="Proteomes" id="UP000245368">
    <property type="component" value="Chromosome"/>
</dbReference>
<evidence type="ECO:0000259" key="8">
    <source>
        <dbReference type="PROSITE" id="PS50928"/>
    </source>
</evidence>
<dbReference type="Pfam" id="PF19300">
    <property type="entry name" value="BPD_transp_1_N"/>
    <property type="match status" value="1"/>
</dbReference>
<dbReference type="InterPro" id="IPR045621">
    <property type="entry name" value="BPD_transp_1_N"/>
</dbReference>
<dbReference type="GO" id="GO:0005886">
    <property type="term" value="C:plasma membrane"/>
    <property type="evidence" value="ECO:0007669"/>
    <property type="project" value="UniProtKB-SubCell"/>
</dbReference>
<feature type="transmembrane region" description="Helical" evidence="7">
    <location>
        <begin position="198"/>
        <end position="217"/>
    </location>
</feature>
<keyword evidence="4 7" id="KW-0812">Transmembrane</keyword>
<dbReference type="GO" id="GO:0071916">
    <property type="term" value="F:dipeptide transmembrane transporter activity"/>
    <property type="evidence" value="ECO:0007669"/>
    <property type="project" value="TreeGrafter"/>
</dbReference>